<dbReference type="InterPro" id="IPR023803">
    <property type="entry name" value="Ribosomal_bS16_dom_sf"/>
</dbReference>
<dbReference type="Proteomes" id="UP001289135">
    <property type="component" value="Unassembled WGS sequence"/>
</dbReference>
<dbReference type="GO" id="GO:0003735">
    <property type="term" value="F:structural constituent of ribosome"/>
    <property type="evidence" value="ECO:0007669"/>
    <property type="project" value="InterPro"/>
</dbReference>
<dbReference type="InterPro" id="IPR000307">
    <property type="entry name" value="Ribosomal_bS16"/>
</dbReference>
<dbReference type="PANTHER" id="PTHR12919">
    <property type="entry name" value="30S RIBOSOMAL PROTEIN S16"/>
    <property type="match status" value="1"/>
</dbReference>
<evidence type="ECO:0000256" key="3">
    <source>
        <dbReference type="ARBA" id="ARBA00035310"/>
    </source>
</evidence>
<protein>
    <recommendedName>
        <fullName evidence="3">30S ribosomal protein S16</fullName>
    </recommendedName>
</protein>
<dbReference type="GO" id="GO:0015935">
    <property type="term" value="C:small ribosomal subunit"/>
    <property type="evidence" value="ECO:0007669"/>
    <property type="project" value="TreeGrafter"/>
</dbReference>
<dbReference type="Pfam" id="PF00886">
    <property type="entry name" value="Ribosomal_S16"/>
    <property type="match status" value="1"/>
</dbReference>
<keyword evidence="5" id="KW-1185">Reference proteome</keyword>
<keyword evidence="2" id="KW-0687">Ribonucleoprotein</keyword>
<dbReference type="RefSeq" id="WP_322498986.1">
    <property type="nucleotide sequence ID" value="NZ_JARGYU010000003.1"/>
</dbReference>
<keyword evidence="1 4" id="KW-0689">Ribosomal protein</keyword>
<organism evidence="4 5">
    <name type="scientific">Lyticum sinuosum</name>
    <dbReference type="NCBI Taxonomy" id="1332059"/>
    <lineage>
        <taxon>Bacteria</taxon>
        <taxon>Pseudomonadati</taxon>
        <taxon>Pseudomonadota</taxon>
        <taxon>Alphaproteobacteria</taxon>
        <taxon>Rickettsiales</taxon>
        <taxon>Lyticum</taxon>
    </lineage>
</organism>
<dbReference type="Gene3D" id="3.30.1320.10">
    <property type="match status" value="1"/>
</dbReference>
<dbReference type="EMBL" id="JARGYU010000003">
    <property type="protein sequence ID" value="MDZ5761562.1"/>
    <property type="molecule type" value="Genomic_DNA"/>
</dbReference>
<comment type="caution">
    <text evidence="4">The sequence shown here is derived from an EMBL/GenBank/DDBJ whole genome shotgun (WGS) entry which is preliminary data.</text>
</comment>
<sequence length="97" mass="11193">MPVKIILHRLGRKKRPFYRIVVSSSKKNGQLGYYDPFSIVKGGLKKVVLDTEKFSNWIKNGAQPTESVARLVRKIDPNLLPKKMQVPHYMKKQSTQL</sequence>
<evidence type="ECO:0000256" key="1">
    <source>
        <dbReference type="ARBA" id="ARBA00022980"/>
    </source>
</evidence>
<evidence type="ECO:0000256" key="2">
    <source>
        <dbReference type="ARBA" id="ARBA00023274"/>
    </source>
</evidence>
<name>A0AAE4VKK9_9RICK</name>
<gene>
    <name evidence="4" type="ORF">Lyticum_00746</name>
</gene>
<dbReference type="SUPFAM" id="SSF54565">
    <property type="entry name" value="Ribosomal protein S16"/>
    <property type="match status" value="1"/>
</dbReference>
<evidence type="ECO:0000313" key="5">
    <source>
        <dbReference type="Proteomes" id="UP001289135"/>
    </source>
</evidence>
<dbReference type="NCBIfam" id="TIGR00002">
    <property type="entry name" value="S16"/>
    <property type="match status" value="1"/>
</dbReference>
<evidence type="ECO:0000313" key="4">
    <source>
        <dbReference type="EMBL" id="MDZ5761562.1"/>
    </source>
</evidence>
<reference evidence="4" key="1">
    <citation type="submission" date="2023-02" db="EMBL/GenBank/DDBJ databases">
        <title>Host association and intracellularity evolved multiple times independently in the Rickettsiales.</title>
        <authorList>
            <person name="Castelli M."/>
            <person name="Nardi T."/>
            <person name="Gammuto L."/>
            <person name="Bellinzona G."/>
            <person name="Sabaneyeva E."/>
            <person name="Potekhin A."/>
            <person name="Serra V."/>
            <person name="Petroni G."/>
            <person name="Sassera D."/>
        </authorList>
    </citation>
    <scope>NUCLEOTIDE SEQUENCE</scope>
    <source>
        <strain evidence="4">USBL-36I1</strain>
    </source>
</reference>
<dbReference type="GO" id="GO:0005737">
    <property type="term" value="C:cytoplasm"/>
    <property type="evidence" value="ECO:0007669"/>
    <property type="project" value="UniProtKB-ARBA"/>
</dbReference>
<dbReference type="AlphaFoldDB" id="A0AAE4VKK9"/>
<dbReference type="PANTHER" id="PTHR12919:SF20">
    <property type="entry name" value="SMALL RIBOSOMAL SUBUNIT PROTEIN BS16M"/>
    <property type="match status" value="1"/>
</dbReference>
<dbReference type="GO" id="GO:0006412">
    <property type="term" value="P:translation"/>
    <property type="evidence" value="ECO:0007669"/>
    <property type="project" value="InterPro"/>
</dbReference>
<proteinExistence type="predicted"/>
<accession>A0AAE4VKK9</accession>